<dbReference type="GO" id="GO:0016779">
    <property type="term" value="F:nucleotidyltransferase activity"/>
    <property type="evidence" value="ECO:0007669"/>
    <property type="project" value="UniProtKB-KW"/>
</dbReference>
<accession>A0AA35SQN0</accession>
<sequence length="245" mass="27676">MGTRLRPITSSLPKCLVPVNSKPILEHQLEALLTAGVRDVILVVGYLSELVSDRYGTMYGGMNIHYVQNHFYDCTNNIYSLWLARQHLDSQVLLLEGDLVFDPELLQRLAQAPERDVAIVERFQPYMDGTVIQANGPRAGRMVLKTHQGNAFDYSSVLKTVNIYKFSQEVLQYKIVPRLESHVAQQRYDQYYEAVFSDLISQGSLRLAILCAAPNKWAEIDTLEDLQTAERIFAAETLDPGKAPS</sequence>
<keyword evidence="5" id="KW-1185">Reference proteome</keyword>
<dbReference type="InterPro" id="IPR029044">
    <property type="entry name" value="Nucleotide-diphossugar_trans"/>
</dbReference>
<reference evidence="4" key="1">
    <citation type="submission" date="2023-03" db="EMBL/GenBank/DDBJ databases">
        <authorList>
            <person name="Steffen K."/>
            <person name="Cardenas P."/>
        </authorList>
    </citation>
    <scope>NUCLEOTIDE SEQUENCE</scope>
</reference>
<evidence type="ECO:0000313" key="5">
    <source>
        <dbReference type="Proteomes" id="UP001174909"/>
    </source>
</evidence>
<dbReference type="AlphaFoldDB" id="A0AA35SQN0"/>
<feature type="domain" description="Nucleotidyl transferase" evidence="3">
    <location>
        <begin position="2"/>
        <end position="230"/>
    </location>
</feature>
<dbReference type="PANTHER" id="PTHR43584:SF8">
    <property type="entry name" value="N-ACETYLMURAMATE ALPHA-1-PHOSPHATE URIDYLYLTRANSFERASE"/>
    <property type="match status" value="1"/>
</dbReference>
<dbReference type="Pfam" id="PF00483">
    <property type="entry name" value="NTP_transferase"/>
    <property type="match status" value="1"/>
</dbReference>
<keyword evidence="1" id="KW-0808">Transferase</keyword>
<dbReference type="CDD" id="cd02523">
    <property type="entry name" value="PC_cytidylyltransferase"/>
    <property type="match status" value="1"/>
</dbReference>
<gene>
    <name evidence="4" type="ORF">GBAR_LOCUS18895</name>
</gene>
<dbReference type="InterPro" id="IPR050065">
    <property type="entry name" value="GlmU-like"/>
</dbReference>
<proteinExistence type="predicted"/>
<evidence type="ECO:0000256" key="1">
    <source>
        <dbReference type="ARBA" id="ARBA00022679"/>
    </source>
</evidence>
<dbReference type="InterPro" id="IPR005835">
    <property type="entry name" value="NTP_transferase_dom"/>
</dbReference>
<keyword evidence="2 4" id="KW-0548">Nucleotidyltransferase</keyword>
<evidence type="ECO:0000259" key="3">
    <source>
        <dbReference type="Pfam" id="PF00483"/>
    </source>
</evidence>
<protein>
    <submittedName>
        <fullName evidence="4">CTP:phosphoglutamine cytidylyltransferase</fullName>
    </submittedName>
</protein>
<name>A0AA35SQN0_GEOBA</name>
<evidence type="ECO:0000313" key="4">
    <source>
        <dbReference type="EMBL" id="CAI8033513.1"/>
    </source>
</evidence>
<dbReference type="Proteomes" id="UP001174909">
    <property type="component" value="Unassembled WGS sequence"/>
</dbReference>
<dbReference type="SUPFAM" id="SSF53448">
    <property type="entry name" value="Nucleotide-diphospho-sugar transferases"/>
    <property type="match status" value="1"/>
</dbReference>
<dbReference type="EMBL" id="CASHTH010002674">
    <property type="protein sequence ID" value="CAI8033513.1"/>
    <property type="molecule type" value="Genomic_DNA"/>
</dbReference>
<comment type="caution">
    <text evidence="4">The sequence shown here is derived from an EMBL/GenBank/DDBJ whole genome shotgun (WGS) entry which is preliminary data.</text>
</comment>
<dbReference type="PANTHER" id="PTHR43584">
    <property type="entry name" value="NUCLEOTIDYL TRANSFERASE"/>
    <property type="match status" value="1"/>
</dbReference>
<organism evidence="4 5">
    <name type="scientific">Geodia barretti</name>
    <name type="common">Barrett's horny sponge</name>
    <dbReference type="NCBI Taxonomy" id="519541"/>
    <lineage>
        <taxon>Eukaryota</taxon>
        <taxon>Metazoa</taxon>
        <taxon>Porifera</taxon>
        <taxon>Demospongiae</taxon>
        <taxon>Heteroscleromorpha</taxon>
        <taxon>Tetractinellida</taxon>
        <taxon>Astrophorina</taxon>
        <taxon>Geodiidae</taxon>
        <taxon>Geodia</taxon>
    </lineage>
</organism>
<dbReference type="Gene3D" id="3.90.550.10">
    <property type="entry name" value="Spore Coat Polysaccharide Biosynthesis Protein SpsA, Chain A"/>
    <property type="match status" value="1"/>
</dbReference>
<evidence type="ECO:0000256" key="2">
    <source>
        <dbReference type="ARBA" id="ARBA00022695"/>
    </source>
</evidence>